<dbReference type="RefSeq" id="WP_121124192.1">
    <property type="nucleotide sequence ID" value="NZ_CP016604.1"/>
</dbReference>
<dbReference type="Proteomes" id="UP000280099">
    <property type="component" value="Unassembled WGS sequence"/>
</dbReference>
<proteinExistence type="predicted"/>
<feature type="transmembrane region" description="Helical" evidence="1">
    <location>
        <begin position="104"/>
        <end position="122"/>
    </location>
</feature>
<organism evidence="2 3">
    <name type="scientific">Otariodibacter oris</name>
    <dbReference type="NCBI Taxonomy" id="1032623"/>
    <lineage>
        <taxon>Bacteria</taxon>
        <taxon>Pseudomonadati</taxon>
        <taxon>Pseudomonadota</taxon>
        <taxon>Gammaproteobacteria</taxon>
        <taxon>Pasteurellales</taxon>
        <taxon>Pasteurellaceae</taxon>
        <taxon>Otariodibacter</taxon>
    </lineage>
</organism>
<evidence type="ECO:0000256" key="1">
    <source>
        <dbReference type="SAM" id="Phobius"/>
    </source>
</evidence>
<name>A0A420XES3_9PAST</name>
<feature type="transmembrane region" description="Helical" evidence="1">
    <location>
        <begin position="134"/>
        <end position="155"/>
    </location>
</feature>
<reference evidence="2 3" key="1">
    <citation type="submission" date="2018-10" db="EMBL/GenBank/DDBJ databases">
        <title>Genomic Encyclopedia of Type Strains, Phase IV (KMG-IV): sequencing the most valuable type-strain genomes for metagenomic binning, comparative biology and taxonomic classification.</title>
        <authorList>
            <person name="Goeker M."/>
        </authorList>
    </citation>
    <scope>NUCLEOTIDE SEQUENCE [LARGE SCALE GENOMIC DNA]</scope>
    <source>
        <strain evidence="2 3">DSM 23800</strain>
    </source>
</reference>
<keyword evidence="1" id="KW-0812">Transmembrane</keyword>
<dbReference type="OrthoDB" id="2955631at2"/>
<gene>
    <name evidence="2" type="ORF">DES31_1833</name>
</gene>
<evidence type="ECO:0000313" key="2">
    <source>
        <dbReference type="EMBL" id="RKR70823.1"/>
    </source>
</evidence>
<keyword evidence="1" id="KW-0472">Membrane</keyword>
<protein>
    <submittedName>
        <fullName evidence="2">Putative membrane protein</fullName>
    </submittedName>
</protein>
<evidence type="ECO:0000313" key="3">
    <source>
        <dbReference type="Proteomes" id="UP000280099"/>
    </source>
</evidence>
<dbReference type="Pfam" id="PF10011">
    <property type="entry name" value="DUF2254"/>
    <property type="match status" value="1"/>
</dbReference>
<comment type="caution">
    <text evidence="2">The sequence shown here is derived from an EMBL/GenBank/DDBJ whole genome shotgun (WGS) entry which is preliminary data.</text>
</comment>
<dbReference type="AlphaFoldDB" id="A0A420XES3"/>
<keyword evidence="3" id="KW-1185">Reference proteome</keyword>
<dbReference type="InterPro" id="IPR018723">
    <property type="entry name" value="DUF2254_membrane"/>
</dbReference>
<keyword evidence="1" id="KW-1133">Transmembrane helix</keyword>
<accession>A0A420XES3</accession>
<dbReference type="EMBL" id="RBJC01000010">
    <property type="protein sequence ID" value="RKR70823.1"/>
    <property type="molecule type" value="Genomic_DNA"/>
</dbReference>
<feature type="transmembrane region" description="Helical" evidence="1">
    <location>
        <begin position="57"/>
        <end position="84"/>
    </location>
</feature>
<feature type="transmembrane region" description="Helical" evidence="1">
    <location>
        <begin position="20"/>
        <end position="37"/>
    </location>
</feature>
<sequence length="411" mass="45992">MMYQWLLAFNKPSNKLWVTPTYWAVLTVIFILSLKFGTRFFTEAIFPDISHETLSNLLNIIASSMLAVSTFSLSIMVSAFSSAANSATPRATDLVMGDEHTRTAISSFICAFIYAIIAQTALGMEFYGQNGRFILFISTIAVLTYLIVTLIHWVYTLSQLGRLRNTLTKIEQVADTALQNYRANPQMGATWQGNLTARSKSLSAGISGYLTHIDIQTLQNKAEDANCYIHINVRPGELIAPDTILCFIEGKFDEPESIRNSFVFDQQRTFAQDPNWGMIVLSEAAQKALSPGINDPGTAINVMMIMTSLLLKEGEKDKNTKEFDRLSIKSIDCGEWIRDAFAPISRDGATILEVNLVMQKMLASIWRNAPEQKLSQAAFDMAENALKRAVQQIEFEPDVELLKQKHKSLFP</sequence>